<dbReference type="EMBL" id="BMAO01032705">
    <property type="protein sequence ID" value="GFQ84041.1"/>
    <property type="molecule type" value="Genomic_DNA"/>
</dbReference>
<dbReference type="Proteomes" id="UP000887116">
    <property type="component" value="Unassembled WGS sequence"/>
</dbReference>
<gene>
    <name evidence="1" type="ORF">TNCT_424121</name>
</gene>
<name>A0A8X6FML0_TRICU</name>
<keyword evidence="2" id="KW-1185">Reference proteome</keyword>
<sequence>MGAQISKRLCVSALSSANSLCQVSKDLLGQYLLQWMDFPCLSSCWLFTGLLSLEKAQRDSKMSIQSPEDLVARISLVSAYFSEMLGIFQNIRDSFYHRYHNSFEKFILPSG</sequence>
<evidence type="ECO:0000313" key="2">
    <source>
        <dbReference type="Proteomes" id="UP000887116"/>
    </source>
</evidence>
<organism evidence="1 2">
    <name type="scientific">Trichonephila clavata</name>
    <name type="common">Joro spider</name>
    <name type="synonym">Nephila clavata</name>
    <dbReference type="NCBI Taxonomy" id="2740835"/>
    <lineage>
        <taxon>Eukaryota</taxon>
        <taxon>Metazoa</taxon>
        <taxon>Ecdysozoa</taxon>
        <taxon>Arthropoda</taxon>
        <taxon>Chelicerata</taxon>
        <taxon>Arachnida</taxon>
        <taxon>Araneae</taxon>
        <taxon>Araneomorphae</taxon>
        <taxon>Entelegynae</taxon>
        <taxon>Araneoidea</taxon>
        <taxon>Nephilidae</taxon>
        <taxon>Trichonephila</taxon>
    </lineage>
</organism>
<dbReference type="AlphaFoldDB" id="A0A8X6FML0"/>
<accession>A0A8X6FML0</accession>
<comment type="caution">
    <text evidence="1">The sequence shown here is derived from an EMBL/GenBank/DDBJ whole genome shotgun (WGS) entry which is preliminary data.</text>
</comment>
<protein>
    <submittedName>
        <fullName evidence="1">Uncharacterized protein</fullName>
    </submittedName>
</protein>
<evidence type="ECO:0000313" key="1">
    <source>
        <dbReference type="EMBL" id="GFQ84041.1"/>
    </source>
</evidence>
<reference evidence="1" key="1">
    <citation type="submission" date="2020-07" db="EMBL/GenBank/DDBJ databases">
        <title>Multicomponent nature underlies the extraordinary mechanical properties of spider dragline silk.</title>
        <authorList>
            <person name="Kono N."/>
            <person name="Nakamura H."/>
            <person name="Mori M."/>
            <person name="Yoshida Y."/>
            <person name="Ohtoshi R."/>
            <person name="Malay A.D."/>
            <person name="Moran D.A.P."/>
            <person name="Tomita M."/>
            <person name="Numata K."/>
            <person name="Arakawa K."/>
        </authorList>
    </citation>
    <scope>NUCLEOTIDE SEQUENCE</scope>
</reference>
<proteinExistence type="predicted"/>